<evidence type="ECO:0000256" key="5">
    <source>
        <dbReference type="ARBA" id="ARBA00023163"/>
    </source>
</evidence>
<dbReference type="InterPro" id="IPR002197">
    <property type="entry name" value="HTH_Fis"/>
</dbReference>
<dbReference type="SUPFAM" id="SSF52540">
    <property type="entry name" value="P-loop containing nucleoside triphosphate hydrolases"/>
    <property type="match status" value="1"/>
</dbReference>
<dbReference type="RefSeq" id="WP_207355522.1">
    <property type="nucleotide sequence ID" value="NZ_CP071503.1"/>
</dbReference>
<dbReference type="PANTHER" id="PTHR32071">
    <property type="entry name" value="TRANSCRIPTIONAL REGULATORY PROTEIN"/>
    <property type="match status" value="1"/>
</dbReference>
<dbReference type="SMART" id="SM00382">
    <property type="entry name" value="AAA"/>
    <property type="match status" value="1"/>
</dbReference>
<dbReference type="Pfam" id="PF00158">
    <property type="entry name" value="Sigma54_activat"/>
    <property type="match status" value="1"/>
</dbReference>
<dbReference type="InterPro" id="IPR002078">
    <property type="entry name" value="Sigma_54_int"/>
</dbReference>
<dbReference type="Gene3D" id="1.10.8.60">
    <property type="match status" value="1"/>
</dbReference>
<dbReference type="SMART" id="SM00989">
    <property type="entry name" value="V4R"/>
    <property type="match status" value="1"/>
</dbReference>
<dbReference type="PROSITE" id="PS00675">
    <property type="entry name" value="SIGMA54_INTERACT_1"/>
    <property type="match status" value="1"/>
</dbReference>
<proteinExistence type="predicted"/>
<evidence type="ECO:0000256" key="3">
    <source>
        <dbReference type="ARBA" id="ARBA00023015"/>
    </source>
</evidence>
<name>A0ABX7QTZ5_9GAMM</name>
<dbReference type="InterPro" id="IPR010523">
    <property type="entry name" value="XylR_N"/>
</dbReference>
<dbReference type="EMBL" id="CP071503">
    <property type="protein sequence ID" value="QSX34318.1"/>
    <property type="molecule type" value="Genomic_DNA"/>
</dbReference>
<dbReference type="PROSITE" id="PS00676">
    <property type="entry name" value="SIGMA54_INTERACT_2"/>
    <property type="match status" value="1"/>
</dbReference>
<dbReference type="InterPro" id="IPR024096">
    <property type="entry name" value="NO_sig/Golgi_transp_ligand-bd"/>
</dbReference>
<reference evidence="7 8" key="1">
    <citation type="submission" date="2021-03" db="EMBL/GenBank/DDBJ databases">
        <title>Novel species identification of genus Shewanella.</title>
        <authorList>
            <person name="Liu G."/>
            <person name="Zhang Q."/>
        </authorList>
    </citation>
    <scope>NUCLEOTIDE SEQUENCE [LARGE SCALE GENOMIC DNA]</scope>
    <source>
        <strain evidence="7 8">FJAT-51800</strain>
    </source>
</reference>
<dbReference type="PRINTS" id="PR01590">
    <property type="entry name" value="HTHFIS"/>
</dbReference>
<evidence type="ECO:0000313" key="7">
    <source>
        <dbReference type="EMBL" id="QSX34318.1"/>
    </source>
</evidence>
<dbReference type="Pfam" id="PF25601">
    <property type="entry name" value="AAA_lid_14"/>
    <property type="match status" value="1"/>
</dbReference>
<dbReference type="InterPro" id="IPR025944">
    <property type="entry name" value="Sigma_54_int_dom_CS"/>
</dbReference>
<evidence type="ECO:0000313" key="8">
    <source>
        <dbReference type="Proteomes" id="UP000662770"/>
    </source>
</evidence>
<dbReference type="SUPFAM" id="SSF46689">
    <property type="entry name" value="Homeodomain-like"/>
    <property type="match status" value="1"/>
</dbReference>
<feature type="domain" description="Sigma-54 factor interaction" evidence="6">
    <location>
        <begin position="235"/>
        <end position="464"/>
    </location>
</feature>
<dbReference type="Proteomes" id="UP000662770">
    <property type="component" value="Chromosome"/>
</dbReference>
<dbReference type="CDD" id="cd00009">
    <property type="entry name" value="AAA"/>
    <property type="match status" value="1"/>
</dbReference>
<dbReference type="Gene3D" id="3.40.50.300">
    <property type="entry name" value="P-loop containing nucleotide triphosphate hydrolases"/>
    <property type="match status" value="1"/>
</dbReference>
<organism evidence="7 8">
    <name type="scientific">Shewanella avicenniae</name>
    <dbReference type="NCBI Taxonomy" id="2814294"/>
    <lineage>
        <taxon>Bacteria</taxon>
        <taxon>Pseudomonadati</taxon>
        <taxon>Pseudomonadota</taxon>
        <taxon>Gammaproteobacteria</taxon>
        <taxon>Alteromonadales</taxon>
        <taxon>Shewanellaceae</taxon>
        <taxon>Shewanella</taxon>
    </lineage>
</organism>
<dbReference type="Pfam" id="PF06505">
    <property type="entry name" value="XylR_N"/>
    <property type="match status" value="1"/>
</dbReference>
<dbReference type="InterPro" id="IPR027417">
    <property type="entry name" value="P-loop_NTPase"/>
</dbReference>
<evidence type="ECO:0000256" key="4">
    <source>
        <dbReference type="ARBA" id="ARBA00023125"/>
    </source>
</evidence>
<dbReference type="Gene3D" id="3.30.1380.20">
    <property type="entry name" value="Trafficking protein particle complex subunit 3"/>
    <property type="match status" value="1"/>
</dbReference>
<sequence length="542" mass="59953">MNTSQLDLRELLAFKPRGGMISFLGLRVQFTELQSHGFCRSELIDCVGEETARTFLTRAGFARGWLVAKQLREHFPDVWAEALQGNVGPRVGAMLGYGEIISSVRTSGLEGKPLVESYFVGTFEAEESLRLHGLSDTEVCWEKAGLASGFVSHVQGRTVYFAEIECQAQGQAYCHFIGNFVDQWGEDAPAALRYFGGISGSEIDSTLVNSNSVLPNLFQQVEFPFSASSLKADQMVSSSNLMHEVTLLADRVSAVTTSVLITGESGVGKEVLVRHIHEQSARKDKPFVAINCGALTETVIESELFGYVKGAFTGADQDKAGLIESAHGGTLFLDEVGELPLTTQVKLLRVIQENEVRRIGETKTRQVDVRLISATNVNLVDAVAKGVFRQDLYYRLNVIEIALPPLRSRTEDILPLCRYYLSKFNELFSRDIVSLSPDCVDLLLNYNWPGNVRELVNAMEYAVVLGKGPQITPADLPNNIRNSMDKSQSLTCQQNTLEDVERAHIINVLDSVHNNKTFAAKQLGISLTTLYRKLKQYDLAED</sequence>
<dbReference type="InterPro" id="IPR004096">
    <property type="entry name" value="V4R"/>
</dbReference>
<dbReference type="SUPFAM" id="SSF111126">
    <property type="entry name" value="Ligand-binding domain in the NO signalling and Golgi transport"/>
    <property type="match status" value="1"/>
</dbReference>
<evidence type="ECO:0000259" key="6">
    <source>
        <dbReference type="PROSITE" id="PS50045"/>
    </source>
</evidence>
<accession>A0ABX7QTZ5</accession>
<keyword evidence="5" id="KW-0804">Transcription</keyword>
<keyword evidence="8" id="KW-1185">Reference proteome</keyword>
<keyword evidence="3" id="KW-0805">Transcription regulation</keyword>
<keyword evidence="1" id="KW-0547">Nucleotide-binding</keyword>
<dbReference type="InterPro" id="IPR025943">
    <property type="entry name" value="Sigma_54_int_dom_ATP-bd_2"/>
</dbReference>
<evidence type="ECO:0000256" key="2">
    <source>
        <dbReference type="ARBA" id="ARBA00022840"/>
    </source>
</evidence>
<dbReference type="Gene3D" id="1.10.10.60">
    <property type="entry name" value="Homeodomain-like"/>
    <property type="match status" value="1"/>
</dbReference>
<dbReference type="PROSITE" id="PS00688">
    <property type="entry name" value="SIGMA54_INTERACT_3"/>
    <property type="match status" value="1"/>
</dbReference>
<keyword evidence="2" id="KW-0067">ATP-binding</keyword>
<protein>
    <submittedName>
        <fullName evidence="7">Sigma 54-interacting transcriptional regulator</fullName>
    </submittedName>
</protein>
<dbReference type="PROSITE" id="PS50045">
    <property type="entry name" value="SIGMA54_INTERACT_4"/>
    <property type="match status" value="1"/>
</dbReference>
<dbReference type="InterPro" id="IPR058031">
    <property type="entry name" value="AAA_lid_NorR"/>
</dbReference>
<dbReference type="InterPro" id="IPR009057">
    <property type="entry name" value="Homeodomain-like_sf"/>
</dbReference>
<keyword evidence="4" id="KW-0238">DNA-binding</keyword>
<dbReference type="InterPro" id="IPR025662">
    <property type="entry name" value="Sigma_54_int_dom_ATP-bd_1"/>
</dbReference>
<gene>
    <name evidence="7" type="ORF">JYB87_03435</name>
</gene>
<dbReference type="Pfam" id="PF02954">
    <property type="entry name" value="HTH_8"/>
    <property type="match status" value="1"/>
</dbReference>
<dbReference type="Pfam" id="PF02830">
    <property type="entry name" value="V4R"/>
    <property type="match status" value="1"/>
</dbReference>
<evidence type="ECO:0000256" key="1">
    <source>
        <dbReference type="ARBA" id="ARBA00022741"/>
    </source>
</evidence>
<dbReference type="InterPro" id="IPR003593">
    <property type="entry name" value="AAA+_ATPase"/>
</dbReference>